<dbReference type="GO" id="GO:0004869">
    <property type="term" value="F:cysteine-type endopeptidase inhibitor activity"/>
    <property type="evidence" value="ECO:0007669"/>
    <property type="project" value="InterPro"/>
</dbReference>
<feature type="signal peptide" evidence="5">
    <location>
        <begin position="1"/>
        <end position="25"/>
    </location>
</feature>
<reference evidence="7" key="2">
    <citation type="submission" date="2025-09" db="UniProtKB">
        <authorList>
            <consortium name="Ensembl"/>
        </authorList>
    </citation>
    <scope>IDENTIFICATION</scope>
</reference>
<dbReference type="InterPro" id="IPR046350">
    <property type="entry name" value="Cystatin_sf"/>
</dbReference>
<reference evidence="7" key="1">
    <citation type="submission" date="2025-08" db="UniProtKB">
        <authorList>
            <consortium name="Ensembl"/>
        </authorList>
    </citation>
    <scope>IDENTIFICATION</scope>
</reference>
<dbReference type="Proteomes" id="UP000257200">
    <property type="component" value="Unplaced"/>
</dbReference>
<organism evidence="7 8">
    <name type="scientific">Acanthochromis polyacanthus</name>
    <name type="common">spiny chromis</name>
    <dbReference type="NCBI Taxonomy" id="80966"/>
    <lineage>
        <taxon>Eukaryota</taxon>
        <taxon>Metazoa</taxon>
        <taxon>Chordata</taxon>
        <taxon>Craniata</taxon>
        <taxon>Vertebrata</taxon>
        <taxon>Euteleostomi</taxon>
        <taxon>Actinopterygii</taxon>
        <taxon>Neopterygii</taxon>
        <taxon>Teleostei</taxon>
        <taxon>Neoteleostei</taxon>
        <taxon>Acanthomorphata</taxon>
        <taxon>Ovalentaria</taxon>
        <taxon>Pomacentridae</taxon>
        <taxon>Acanthochromis</taxon>
    </lineage>
</organism>
<feature type="domain" description="Cystatin" evidence="6">
    <location>
        <begin position="141"/>
        <end position="248"/>
    </location>
</feature>
<feature type="chain" id="PRO_5018558125" evidence="5">
    <location>
        <begin position="26"/>
        <end position="322"/>
    </location>
</feature>
<evidence type="ECO:0000256" key="2">
    <source>
        <dbReference type="ARBA" id="ARBA00023157"/>
    </source>
</evidence>
<sequence length="322" mass="35348">MKVSPVFILLFPAVLLCGAAPALEALSCSDNSSFAAARMAVIHINEHHNHGYKFRLSQITGSNVEQIDDGCNLELQLELLETKCHVVNPKHFEDCEIREDTDRIVKANCTVGMTVKNGDAKVSKYECDTQQAKTNKELWLICPDCPTLDPIESPESVNIAHETLTKINANTSHQHLYTLLEVGRMLSSYIPFTGMQYSGELVFVETNCPVGSKILPKACTPLCPDRAHHAFCDSSFSANDGIQSVECNFYPPSNTTALGPGEQEPLCRRHQTHIQGPTSDPGTPQQRSHPCLGFSNNTDQALHPICPWSLPGSHTDPKPSQS</sequence>
<evidence type="ECO:0000256" key="4">
    <source>
        <dbReference type="SAM" id="MobiDB-lite"/>
    </source>
</evidence>
<accession>A0A3Q1FAA9</accession>
<feature type="region of interest" description="Disordered" evidence="4">
    <location>
        <begin position="272"/>
        <end position="294"/>
    </location>
</feature>
<evidence type="ECO:0000313" key="7">
    <source>
        <dbReference type="Ensembl" id="ENSAPOP00000004120.1"/>
    </source>
</evidence>
<keyword evidence="2" id="KW-1015">Disulfide bond</keyword>
<dbReference type="AlphaFoldDB" id="A0A3Q1FAA9"/>
<evidence type="ECO:0000256" key="1">
    <source>
        <dbReference type="ARBA" id="ARBA00022729"/>
    </source>
</evidence>
<dbReference type="Gene3D" id="3.10.450.10">
    <property type="match status" value="2"/>
</dbReference>
<dbReference type="Pfam" id="PF00031">
    <property type="entry name" value="Cystatin"/>
    <property type="match status" value="1"/>
</dbReference>
<dbReference type="SMART" id="SM00043">
    <property type="entry name" value="CY"/>
    <property type="match status" value="2"/>
</dbReference>
<dbReference type="PANTHER" id="PTHR13814">
    <property type="entry name" value="FETUIN"/>
    <property type="match status" value="1"/>
</dbReference>
<evidence type="ECO:0000313" key="8">
    <source>
        <dbReference type="Proteomes" id="UP000257200"/>
    </source>
</evidence>
<dbReference type="Ensembl" id="ENSAPOT00000010586.1">
    <property type="protein sequence ID" value="ENSAPOP00000004120.1"/>
    <property type="gene ID" value="ENSAPOG00000005704.1"/>
</dbReference>
<name>A0A3Q1FAA9_9TELE</name>
<evidence type="ECO:0000259" key="6">
    <source>
        <dbReference type="SMART" id="SM00043"/>
    </source>
</evidence>
<dbReference type="InterPro" id="IPR050735">
    <property type="entry name" value="Kininogen_Fetuin_HRG"/>
</dbReference>
<feature type="compositionally biased region" description="Polar residues" evidence="4">
    <location>
        <begin position="273"/>
        <end position="294"/>
    </location>
</feature>
<evidence type="ECO:0000256" key="5">
    <source>
        <dbReference type="SAM" id="SignalP"/>
    </source>
</evidence>
<dbReference type="PANTHER" id="PTHR13814:SF6">
    <property type="entry name" value="ALPHA-2-HS-GLYCOPROTEIN"/>
    <property type="match status" value="1"/>
</dbReference>
<dbReference type="SUPFAM" id="SSF54403">
    <property type="entry name" value="Cystatin/monellin"/>
    <property type="match status" value="2"/>
</dbReference>
<keyword evidence="3" id="KW-0325">Glycoprotein</keyword>
<protein>
    <submittedName>
        <fullName evidence="7">Alpha-2-HS-glycoprotein-like</fullName>
    </submittedName>
</protein>
<keyword evidence="1 5" id="KW-0732">Signal</keyword>
<dbReference type="InterPro" id="IPR000010">
    <property type="entry name" value="Cystatin_dom"/>
</dbReference>
<dbReference type="GO" id="GO:0031012">
    <property type="term" value="C:extracellular matrix"/>
    <property type="evidence" value="ECO:0007669"/>
    <property type="project" value="TreeGrafter"/>
</dbReference>
<keyword evidence="8" id="KW-1185">Reference proteome</keyword>
<dbReference type="GO" id="GO:0072562">
    <property type="term" value="C:blood microparticle"/>
    <property type="evidence" value="ECO:0007669"/>
    <property type="project" value="TreeGrafter"/>
</dbReference>
<proteinExistence type="predicted"/>
<dbReference type="GeneTree" id="ENSGT00950000182930"/>
<feature type="domain" description="Cystatin" evidence="6">
    <location>
        <begin position="15"/>
        <end position="128"/>
    </location>
</feature>
<evidence type="ECO:0000256" key="3">
    <source>
        <dbReference type="ARBA" id="ARBA00023180"/>
    </source>
</evidence>